<organism evidence="5 6">
    <name type="scientific">Egibacter rhizosphaerae</name>
    <dbReference type="NCBI Taxonomy" id="1670831"/>
    <lineage>
        <taxon>Bacteria</taxon>
        <taxon>Bacillati</taxon>
        <taxon>Actinomycetota</taxon>
        <taxon>Nitriliruptoria</taxon>
        <taxon>Egibacterales</taxon>
        <taxon>Egibacteraceae</taxon>
        <taxon>Egibacter</taxon>
    </lineage>
</organism>
<protein>
    <submittedName>
        <fullName evidence="5">Site-specific integrase</fullName>
    </submittedName>
</protein>
<dbReference type="InterPro" id="IPR011010">
    <property type="entry name" value="DNA_brk_join_enz"/>
</dbReference>
<proteinExistence type="predicted"/>
<sequence length="373" mass="41229">MSVGGRGSRQRLTVYGATEAEAERKLTDERLRAERGAPPDAARQTVAQYLHWWLHTDLAGQVARGDIAAGTWRYYEGRARLYITPEVGEVPLRKLAPQHVAHLLAAPRLAHLGQRSRFQVYATLRAALSRAERLDLVDRNPADRVEPPKVRRERVRALTEAEARAILDAVSGHRLESLVRVGLSTGLRPGEIGGLDWNDVDLESGTLHVRWTLTRGHEAVDAQPYGRQGSRRGRKPVKTEGSAAPVPLTSTLVDVLRRHRVAQAEERLASQRWREPPWPLVWAGPEGGPIVPSELSEWVGDVCEAAGVRRMTAHELLRHGAATLLVAQGVEMRVISEILRHTSASTTSDIYAHVDREVAREAVGRLDGMLGGH</sequence>
<dbReference type="GO" id="GO:0003677">
    <property type="term" value="F:DNA binding"/>
    <property type="evidence" value="ECO:0007669"/>
    <property type="project" value="UniProtKB-KW"/>
</dbReference>
<dbReference type="InterPro" id="IPR050090">
    <property type="entry name" value="Tyrosine_recombinase_XerCD"/>
</dbReference>
<dbReference type="EMBL" id="CP036402">
    <property type="protein sequence ID" value="QBI19382.1"/>
    <property type="molecule type" value="Genomic_DNA"/>
</dbReference>
<evidence type="ECO:0000256" key="3">
    <source>
        <dbReference type="SAM" id="MobiDB-lite"/>
    </source>
</evidence>
<dbReference type="InterPro" id="IPR010998">
    <property type="entry name" value="Integrase_recombinase_N"/>
</dbReference>
<evidence type="ECO:0000256" key="1">
    <source>
        <dbReference type="ARBA" id="ARBA00023125"/>
    </source>
</evidence>
<dbReference type="OrthoDB" id="4326943at2"/>
<evidence type="ECO:0000313" key="6">
    <source>
        <dbReference type="Proteomes" id="UP000291469"/>
    </source>
</evidence>
<dbReference type="Gene3D" id="1.10.150.130">
    <property type="match status" value="1"/>
</dbReference>
<dbReference type="Gene3D" id="1.10.443.10">
    <property type="entry name" value="Intergrase catalytic core"/>
    <property type="match status" value="1"/>
</dbReference>
<accession>A0A411YE08</accession>
<keyword evidence="2" id="KW-0233">DNA recombination</keyword>
<feature type="domain" description="Tyr recombinase" evidence="4">
    <location>
        <begin position="153"/>
        <end position="364"/>
    </location>
</feature>
<dbReference type="GO" id="GO:0015074">
    <property type="term" value="P:DNA integration"/>
    <property type="evidence" value="ECO:0007669"/>
    <property type="project" value="InterPro"/>
</dbReference>
<feature type="region of interest" description="Disordered" evidence="3">
    <location>
        <begin position="223"/>
        <end position="244"/>
    </location>
</feature>
<gene>
    <name evidence="5" type="ORF">ER308_07355</name>
</gene>
<dbReference type="AlphaFoldDB" id="A0A411YE08"/>
<dbReference type="PANTHER" id="PTHR30349:SF91">
    <property type="entry name" value="INTA PROTEIN"/>
    <property type="match status" value="1"/>
</dbReference>
<evidence type="ECO:0000259" key="4">
    <source>
        <dbReference type="PROSITE" id="PS51898"/>
    </source>
</evidence>
<evidence type="ECO:0000313" key="5">
    <source>
        <dbReference type="EMBL" id="QBI19382.1"/>
    </source>
</evidence>
<dbReference type="GO" id="GO:0006310">
    <property type="term" value="P:DNA recombination"/>
    <property type="evidence" value="ECO:0007669"/>
    <property type="project" value="UniProtKB-KW"/>
</dbReference>
<keyword evidence="6" id="KW-1185">Reference proteome</keyword>
<dbReference type="RefSeq" id="WP_131154379.1">
    <property type="nucleotide sequence ID" value="NZ_CP036402.1"/>
</dbReference>
<dbReference type="InterPro" id="IPR002104">
    <property type="entry name" value="Integrase_catalytic"/>
</dbReference>
<reference evidence="5 6" key="1">
    <citation type="submission" date="2019-01" db="EMBL/GenBank/DDBJ databases">
        <title>Egibacter rhizosphaerae EGI 80759T.</title>
        <authorList>
            <person name="Chen D.-D."/>
            <person name="Tian Y."/>
            <person name="Jiao J.-Y."/>
            <person name="Zhang X.-T."/>
            <person name="Zhang Y.-G."/>
            <person name="Zhang Y."/>
            <person name="Xiao M."/>
            <person name="Shu W.-S."/>
            <person name="Li W.-J."/>
        </authorList>
    </citation>
    <scope>NUCLEOTIDE SEQUENCE [LARGE SCALE GENOMIC DNA]</scope>
    <source>
        <strain evidence="5 6">EGI 80759</strain>
    </source>
</reference>
<dbReference type="KEGG" id="erz:ER308_07355"/>
<name>A0A411YE08_9ACTN</name>
<dbReference type="PANTHER" id="PTHR30349">
    <property type="entry name" value="PHAGE INTEGRASE-RELATED"/>
    <property type="match status" value="1"/>
</dbReference>
<dbReference type="Proteomes" id="UP000291469">
    <property type="component" value="Chromosome"/>
</dbReference>
<keyword evidence="1" id="KW-0238">DNA-binding</keyword>
<dbReference type="InterPro" id="IPR013762">
    <property type="entry name" value="Integrase-like_cat_sf"/>
</dbReference>
<evidence type="ECO:0000256" key="2">
    <source>
        <dbReference type="ARBA" id="ARBA00023172"/>
    </source>
</evidence>
<dbReference type="CDD" id="cd01189">
    <property type="entry name" value="INT_ICEBs1_C_like"/>
    <property type="match status" value="1"/>
</dbReference>
<dbReference type="PROSITE" id="PS51898">
    <property type="entry name" value="TYR_RECOMBINASE"/>
    <property type="match status" value="1"/>
</dbReference>
<dbReference type="SUPFAM" id="SSF56349">
    <property type="entry name" value="DNA breaking-rejoining enzymes"/>
    <property type="match status" value="1"/>
</dbReference>
<dbReference type="Pfam" id="PF00589">
    <property type="entry name" value="Phage_integrase"/>
    <property type="match status" value="1"/>
</dbReference>